<reference evidence="1" key="1">
    <citation type="submission" date="2021-03" db="EMBL/GenBank/DDBJ databases">
        <title>Genomic Encyclopedia of Type Strains, Phase IV (KMG-IV): sequencing the most valuable type-strain genomes for metagenomic binning, comparative biology and taxonomic classification.</title>
        <authorList>
            <person name="Goeker M."/>
        </authorList>
    </citation>
    <scope>NUCLEOTIDE SEQUENCE</scope>
    <source>
        <strain evidence="1">DSM 18131</strain>
    </source>
</reference>
<evidence type="ECO:0000313" key="2">
    <source>
        <dbReference type="Proteomes" id="UP000823773"/>
    </source>
</evidence>
<protein>
    <submittedName>
        <fullName evidence="1">Nitrate reductase NapE component</fullName>
    </submittedName>
</protein>
<name>A0ACC5SUH1_ENSAD</name>
<sequence>MEKRVQVRGDRSAATALKPQEERHSPGVIQTGVICDRSTHPILTIGIVGAYLKNVCLK</sequence>
<evidence type="ECO:0000313" key="1">
    <source>
        <dbReference type="EMBL" id="MBP1872306.1"/>
    </source>
</evidence>
<comment type="caution">
    <text evidence="1">The sequence shown here is derived from an EMBL/GenBank/DDBJ whole genome shotgun (WGS) entry which is preliminary data.</text>
</comment>
<dbReference type="EMBL" id="JAGGJR010000002">
    <property type="protein sequence ID" value="MBP1872306.1"/>
    <property type="molecule type" value="Genomic_DNA"/>
</dbReference>
<accession>A0ACC5SUH1</accession>
<organism evidence="1 2">
    <name type="scientific">Ensifer adhaerens</name>
    <name type="common">Sinorhizobium morelense</name>
    <dbReference type="NCBI Taxonomy" id="106592"/>
    <lineage>
        <taxon>Bacteria</taxon>
        <taxon>Pseudomonadati</taxon>
        <taxon>Pseudomonadota</taxon>
        <taxon>Alphaproteobacteria</taxon>
        <taxon>Hyphomicrobiales</taxon>
        <taxon>Rhizobiaceae</taxon>
        <taxon>Sinorhizobium/Ensifer group</taxon>
        <taxon>Ensifer</taxon>
    </lineage>
</organism>
<gene>
    <name evidence="1" type="ORF">J2Z19_002018</name>
</gene>
<proteinExistence type="predicted"/>
<keyword evidence="2" id="KW-1185">Reference proteome</keyword>
<dbReference type="Proteomes" id="UP000823773">
    <property type="component" value="Unassembled WGS sequence"/>
</dbReference>